<gene>
    <name evidence="1" type="ORF">NCTC8081_02439</name>
</gene>
<evidence type="ECO:0000313" key="1">
    <source>
        <dbReference type="EMBL" id="SQC08509.1"/>
    </source>
</evidence>
<sequence length="185" mass="21647">MSNLDCFLSLLIGNFDNSEQFKDFENNGVKDFPFAEHVNTVCNNKIKNLPENFKGKFLLEESYYTSNGKTHASPHLFLFTEETKGIKLTSYEIPEGYDKKSFNYENMNLVDYSDLKISEKFTPAFYVFKENFWEGGSVSNFSPIMKFTLFERFSERQLEVSETIEVNGKRTFGYDNPIIYKRINK</sequence>
<dbReference type="EMBL" id="UAWO01000002">
    <property type="protein sequence ID" value="SQC08509.1"/>
    <property type="molecule type" value="Genomic_DNA"/>
</dbReference>
<accession>A0A2X3E9H4</accession>
<proteinExistence type="predicted"/>
<evidence type="ECO:0000313" key="2">
    <source>
        <dbReference type="Proteomes" id="UP000250234"/>
    </source>
</evidence>
<name>A0A2X3E9H4_CLOPF</name>
<dbReference type="AlphaFoldDB" id="A0A2X3E9H4"/>
<organism evidence="1 2">
    <name type="scientific">Clostridium perfringens</name>
    <dbReference type="NCBI Taxonomy" id="1502"/>
    <lineage>
        <taxon>Bacteria</taxon>
        <taxon>Bacillati</taxon>
        <taxon>Bacillota</taxon>
        <taxon>Clostridia</taxon>
        <taxon>Eubacteriales</taxon>
        <taxon>Clostridiaceae</taxon>
        <taxon>Clostridium</taxon>
    </lineage>
</organism>
<dbReference type="Proteomes" id="UP000250234">
    <property type="component" value="Unassembled WGS sequence"/>
</dbReference>
<protein>
    <submittedName>
        <fullName evidence="1">Uncharacterized protein</fullName>
    </submittedName>
</protein>
<dbReference type="RefSeq" id="WP_111946141.1">
    <property type="nucleotide sequence ID" value="NZ_CATNYA010000069.1"/>
</dbReference>
<reference evidence="1 2" key="1">
    <citation type="submission" date="2018-06" db="EMBL/GenBank/DDBJ databases">
        <authorList>
            <consortium name="Pathogen Informatics"/>
            <person name="Doyle S."/>
        </authorList>
    </citation>
    <scope>NUCLEOTIDE SEQUENCE [LARGE SCALE GENOMIC DNA]</scope>
    <source>
        <strain evidence="1 2">NCTC8081</strain>
    </source>
</reference>